<dbReference type="InterPro" id="IPR000504">
    <property type="entry name" value="RRM_dom"/>
</dbReference>
<feature type="compositionally biased region" description="Low complexity" evidence="4">
    <location>
        <begin position="521"/>
        <end position="539"/>
    </location>
</feature>
<dbReference type="Pfam" id="PF00076">
    <property type="entry name" value="RRM_1"/>
    <property type="match status" value="2"/>
</dbReference>
<dbReference type="GO" id="GO:0003723">
    <property type="term" value="F:RNA binding"/>
    <property type="evidence" value="ECO:0007669"/>
    <property type="project" value="UniProtKB-UniRule"/>
</dbReference>
<dbReference type="Gene3D" id="3.30.70.330">
    <property type="match status" value="2"/>
</dbReference>
<evidence type="ECO:0000256" key="1">
    <source>
        <dbReference type="ARBA" id="ARBA00022737"/>
    </source>
</evidence>
<name>A0A4Z2DT17_SCHJA</name>
<feature type="region of interest" description="Disordered" evidence="4">
    <location>
        <begin position="517"/>
        <end position="539"/>
    </location>
</feature>
<dbReference type="InterPro" id="IPR012677">
    <property type="entry name" value="Nucleotide-bd_a/b_plait_sf"/>
</dbReference>
<keyword evidence="7" id="KW-1185">Reference proteome</keyword>
<protein>
    <submittedName>
        <fullName evidence="6">RNA-binding motif, single-stranded-interacting protein</fullName>
    </submittedName>
</protein>
<evidence type="ECO:0000259" key="5">
    <source>
        <dbReference type="PROSITE" id="PS50102"/>
    </source>
</evidence>
<dbReference type="EMBL" id="SKCS01000040">
    <property type="protein sequence ID" value="TNN19666.1"/>
    <property type="molecule type" value="Genomic_DNA"/>
</dbReference>
<dbReference type="SUPFAM" id="SSF54928">
    <property type="entry name" value="RNA-binding domain, RBD"/>
    <property type="match status" value="2"/>
</dbReference>
<feature type="compositionally biased region" description="Low complexity" evidence="4">
    <location>
        <begin position="400"/>
        <end position="425"/>
    </location>
</feature>
<evidence type="ECO:0000313" key="6">
    <source>
        <dbReference type="EMBL" id="TNN19666.1"/>
    </source>
</evidence>
<evidence type="ECO:0000256" key="2">
    <source>
        <dbReference type="ARBA" id="ARBA00022884"/>
    </source>
</evidence>
<comment type="caution">
    <text evidence="6">The sequence shown here is derived from an EMBL/GenBank/DDBJ whole genome shotgun (WGS) entry which is preliminary data.</text>
</comment>
<dbReference type="OrthoDB" id="271725at2759"/>
<organism evidence="6 7">
    <name type="scientific">Schistosoma japonicum</name>
    <name type="common">Blood fluke</name>
    <dbReference type="NCBI Taxonomy" id="6182"/>
    <lineage>
        <taxon>Eukaryota</taxon>
        <taxon>Metazoa</taxon>
        <taxon>Spiralia</taxon>
        <taxon>Lophotrochozoa</taxon>
        <taxon>Platyhelminthes</taxon>
        <taxon>Trematoda</taxon>
        <taxon>Digenea</taxon>
        <taxon>Strigeidida</taxon>
        <taxon>Schistosomatoidea</taxon>
        <taxon>Schistosomatidae</taxon>
        <taxon>Schistosoma</taxon>
    </lineage>
</organism>
<feature type="domain" description="RRM" evidence="5">
    <location>
        <begin position="200"/>
        <end position="285"/>
    </location>
</feature>
<gene>
    <name evidence="6" type="ORF">EWB00_006577</name>
</gene>
<feature type="region of interest" description="Disordered" evidence="4">
    <location>
        <begin position="611"/>
        <end position="649"/>
    </location>
</feature>
<dbReference type="AlphaFoldDB" id="A0A4Z2DT17"/>
<evidence type="ECO:0000256" key="4">
    <source>
        <dbReference type="SAM" id="MobiDB-lite"/>
    </source>
</evidence>
<dbReference type="Proteomes" id="UP000311919">
    <property type="component" value="Unassembled WGS sequence"/>
</dbReference>
<dbReference type="PROSITE" id="PS50102">
    <property type="entry name" value="RRM"/>
    <property type="match status" value="2"/>
</dbReference>
<sequence length="716" mass="78356">MPTSSNDTYIYPETTSQQVINMRSPNSIEQNRTESMKDLADCVEQNSLREFLSNESIQCSNSKSVNINTTMSSMNDITMKSDQNSGKNFSKTNYSTYIYSQHHQHQNGNVGGGVEKMSRTNLYIKGLPENFDDDHLWQLPPDQTKIKSVKAATDEDTKCRGYGFIDFVSEDAANEALQQIKETYPSFTIKFAKENEKDKTNLYVTNLPRTWTTKDSDQLKAVFERFGHIQSAFVMMERLTNKTTGVGFVRFVNEQDAMNALESLKLHPLTLPDCSVPIEAKFADKHNPDTRRRRYPVTAAAAAAVAAAASATMIANVNYNSLLNSCPLYTTTPNGLALTSHDTLASLLNTGLVSPSIVNNQLANFSALQKSATDFTSRLNSDLLNGFIQPAKFSNDSLCNPSSNNTANNSNTSINHNNSNNTNGNGLASDFNGATRESNLAALAAAATIFCGSPTPNSFMNNCLRSNPTVNGANLSTGLLSANQIALLGTPTIPSPDTKLFDPSIYGCSLYGADYFRPQHHPQSQQQQQSHQQSQKQQQQLLSVAMAAMANPALQGCVYPSTADLTTFNNTYHSFLNSHNSTTIPIPTDPIGNCLTGATPENITSALNGTIYASHQPNPHHHQSQQQPQQPQQQNTLLSPTPIPGSVTHIPETLANSRLESGLYQWLIPSHLLKTNTNNGSNNDCHVTIPSPAFSLNPTNHLIGLEKTNRHVQMLL</sequence>
<proteinExistence type="predicted"/>
<feature type="region of interest" description="Disordered" evidence="4">
    <location>
        <begin position="399"/>
        <end position="430"/>
    </location>
</feature>
<feature type="domain" description="RRM" evidence="5">
    <location>
        <begin position="120"/>
        <end position="194"/>
    </location>
</feature>
<feature type="compositionally biased region" description="Low complexity" evidence="4">
    <location>
        <begin position="624"/>
        <end position="635"/>
    </location>
</feature>
<dbReference type="PANTHER" id="PTHR24012">
    <property type="entry name" value="RNA BINDING PROTEIN"/>
    <property type="match status" value="1"/>
</dbReference>
<dbReference type="SMART" id="SM00360">
    <property type="entry name" value="RRM"/>
    <property type="match status" value="2"/>
</dbReference>
<accession>A0A4Z2DT17</accession>
<evidence type="ECO:0000313" key="7">
    <source>
        <dbReference type="Proteomes" id="UP000311919"/>
    </source>
</evidence>
<evidence type="ECO:0000256" key="3">
    <source>
        <dbReference type="PROSITE-ProRule" id="PRU00176"/>
    </source>
</evidence>
<dbReference type="InterPro" id="IPR035979">
    <property type="entry name" value="RBD_domain_sf"/>
</dbReference>
<keyword evidence="1" id="KW-0677">Repeat</keyword>
<keyword evidence="2 3" id="KW-0694">RNA-binding</keyword>
<reference evidence="6 7" key="1">
    <citation type="submission" date="2019-03" db="EMBL/GenBank/DDBJ databases">
        <title>An improved genome assembly of the fluke Schistosoma japonicum.</title>
        <authorList>
            <person name="Hu W."/>
            <person name="Luo F."/>
            <person name="Yin M."/>
            <person name="Mo X."/>
            <person name="Sun C."/>
            <person name="Wu Q."/>
            <person name="Zhu B."/>
            <person name="Xiang M."/>
            <person name="Wang J."/>
            <person name="Wang Y."/>
            <person name="Zhang T."/>
            <person name="Xu B."/>
            <person name="Zheng H."/>
            <person name="Feng Z."/>
        </authorList>
    </citation>
    <scope>NUCLEOTIDE SEQUENCE [LARGE SCALE GENOMIC DNA]</scope>
    <source>
        <strain evidence="6">HuSjv2</strain>
        <tissue evidence="6">Worms</tissue>
    </source>
</reference>
<dbReference type="STRING" id="6182.A0A4Z2DT17"/>